<keyword evidence="2" id="KW-1185">Reference proteome</keyword>
<dbReference type="Proteomes" id="UP000297245">
    <property type="component" value="Unassembled WGS sequence"/>
</dbReference>
<evidence type="ECO:0000313" key="2">
    <source>
        <dbReference type="Proteomes" id="UP000297245"/>
    </source>
</evidence>
<evidence type="ECO:0000313" key="1">
    <source>
        <dbReference type="EMBL" id="THU83411.1"/>
    </source>
</evidence>
<dbReference type="Gene3D" id="3.30.420.10">
    <property type="entry name" value="Ribonuclease H-like superfamily/Ribonuclease H"/>
    <property type="match status" value="1"/>
</dbReference>
<dbReference type="EMBL" id="ML179665">
    <property type="protein sequence ID" value="THU83411.1"/>
    <property type="molecule type" value="Genomic_DNA"/>
</dbReference>
<protein>
    <recommendedName>
        <fullName evidence="3">Tc1-like transposase DDE domain-containing protein</fullName>
    </recommendedName>
</protein>
<accession>A0A4S8L4U6</accession>
<organism evidence="1 2">
    <name type="scientific">Dendrothele bispora (strain CBS 962.96)</name>
    <dbReference type="NCBI Taxonomy" id="1314807"/>
    <lineage>
        <taxon>Eukaryota</taxon>
        <taxon>Fungi</taxon>
        <taxon>Dikarya</taxon>
        <taxon>Basidiomycota</taxon>
        <taxon>Agaricomycotina</taxon>
        <taxon>Agaricomycetes</taxon>
        <taxon>Agaricomycetidae</taxon>
        <taxon>Agaricales</taxon>
        <taxon>Agaricales incertae sedis</taxon>
        <taxon>Dendrothele</taxon>
    </lineage>
</organism>
<dbReference type="GO" id="GO:0003676">
    <property type="term" value="F:nucleic acid binding"/>
    <property type="evidence" value="ECO:0007669"/>
    <property type="project" value="InterPro"/>
</dbReference>
<gene>
    <name evidence="1" type="ORF">K435DRAFT_689597</name>
</gene>
<dbReference type="AlphaFoldDB" id="A0A4S8L4U6"/>
<proteinExistence type="predicted"/>
<evidence type="ECO:0008006" key="3">
    <source>
        <dbReference type="Google" id="ProtNLM"/>
    </source>
</evidence>
<reference evidence="1 2" key="1">
    <citation type="journal article" date="2019" name="Nat. Ecol. Evol.">
        <title>Megaphylogeny resolves global patterns of mushroom evolution.</title>
        <authorList>
            <person name="Varga T."/>
            <person name="Krizsan K."/>
            <person name="Foldi C."/>
            <person name="Dima B."/>
            <person name="Sanchez-Garcia M."/>
            <person name="Sanchez-Ramirez S."/>
            <person name="Szollosi G.J."/>
            <person name="Szarkandi J.G."/>
            <person name="Papp V."/>
            <person name="Albert L."/>
            <person name="Andreopoulos W."/>
            <person name="Angelini C."/>
            <person name="Antonin V."/>
            <person name="Barry K.W."/>
            <person name="Bougher N.L."/>
            <person name="Buchanan P."/>
            <person name="Buyck B."/>
            <person name="Bense V."/>
            <person name="Catcheside P."/>
            <person name="Chovatia M."/>
            <person name="Cooper J."/>
            <person name="Damon W."/>
            <person name="Desjardin D."/>
            <person name="Finy P."/>
            <person name="Geml J."/>
            <person name="Haridas S."/>
            <person name="Hughes K."/>
            <person name="Justo A."/>
            <person name="Karasinski D."/>
            <person name="Kautmanova I."/>
            <person name="Kiss B."/>
            <person name="Kocsube S."/>
            <person name="Kotiranta H."/>
            <person name="LaButti K.M."/>
            <person name="Lechner B.E."/>
            <person name="Liimatainen K."/>
            <person name="Lipzen A."/>
            <person name="Lukacs Z."/>
            <person name="Mihaltcheva S."/>
            <person name="Morgado L.N."/>
            <person name="Niskanen T."/>
            <person name="Noordeloos M.E."/>
            <person name="Ohm R.A."/>
            <person name="Ortiz-Santana B."/>
            <person name="Ovrebo C."/>
            <person name="Racz N."/>
            <person name="Riley R."/>
            <person name="Savchenko A."/>
            <person name="Shiryaev A."/>
            <person name="Soop K."/>
            <person name="Spirin V."/>
            <person name="Szebenyi C."/>
            <person name="Tomsovsky M."/>
            <person name="Tulloss R.E."/>
            <person name="Uehling J."/>
            <person name="Grigoriev I.V."/>
            <person name="Vagvolgyi C."/>
            <person name="Papp T."/>
            <person name="Martin F.M."/>
            <person name="Miettinen O."/>
            <person name="Hibbett D.S."/>
            <person name="Nagy L.G."/>
        </authorList>
    </citation>
    <scope>NUCLEOTIDE SEQUENCE [LARGE SCALE GENOMIC DNA]</scope>
    <source>
        <strain evidence="1 2">CBS 962.96</strain>
    </source>
</reference>
<sequence length="61" mass="6814">MVVHLLILSKHSRIGSKDHAILLFQQPASSPSLNPIEPVWHKLKAHDKASSFHPLTAEQLI</sequence>
<dbReference type="OrthoDB" id="2417635at2759"/>
<dbReference type="InterPro" id="IPR036397">
    <property type="entry name" value="RNaseH_sf"/>
</dbReference>
<name>A0A4S8L4U6_DENBC</name>